<protein>
    <submittedName>
        <fullName evidence="1">Uncharacterized protein</fullName>
    </submittedName>
</protein>
<proteinExistence type="predicted"/>
<dbReference type="EMBL" id="JAIZAY010000003">
    <property type="protein sequence ID" value="KAJ8045121.1"/>
    <property type="molecule type" value="Genomic_DNA"/>
</dbReference>
<sequence length="118" mass="13901">MERSDYLGECYRQLADQTFYRKLDGDPLRGLSMTLRDWCRVYSMNASLQVICVISLFQRIHALVDFIFCLSCIKWAIPVDLSFLAVVILQKIYLFTLTFSYNPLPNLYLLTLRTLRIF</sequence>
<dbReference type="AlphaFoldDB" id="A0A9Q1HHG4"/>
<keyword evidence="2" id="KW-1185">Reference proteome</keyword>
<reference evidence="1" key="1">
    <citation type="submission" date="2021-10" db="EMBL/GenBank/DDBJ databases">
        <title>Tropical sea cucumber genome reveals ecological adaptation and Cuvierian tubules defense mechanism.</title>
        <authorList>
            <person name="Chen T."/>
        </authorList>
    </citation>
    <scope>NUCLEOTIDE SEQUENCE</scope>
    <source>
        <strain evidence="1">Nanhai2018</strain>
        <tissue evidence="1">Muscle</tissue>
    </source>
</reference>
<evidence type="ECO:0000313" key="2">
    <source>
        <dbReference type="Proteomes" id="UP001152320"/>
    </source>
</evidence>
<organism evidence="1 2">
    <name type="scientific">Holothuria leucospilota</name>
    <name type="common">Black long sea cucumber</name>
    <name type="synonym">Mertensiothuria leucospilota</name>
    <dbReference type="NCBI Taxonomy" id="206669"/>
    <lineage>
        <taxon>Eukaryota</taxon>
        <taxon>Metazoa</taxon>
        <taxon>Echinodermata</taxon>
        <taxon>Eleutherozoa</taxon>
        <taxon>Echinozoa</taxon>
        <taxon>Holothuroidea</taxon>
        <taxon>Aspidochirotacea</taxon>
        <taxon>Aspidochirotida</taxon>
        <taxon>Holothuriidae</taxon>
        <taxon>Holothuria</taxon>
    </lineage>
</organism>
<evidence type="ECO:0000313" key="1">
    <source>
        <dbReference type="EMBL" id="KAJ8045121.1"/>
    </source>
</evidence>
<accession>A0A9Q1HHG4</accession>
<gene>
    <name evidence="1" type="ORF">HOLleu_08058</name>
</gene>
<dbReference type="Proteomes" id="UP001152320">
    <property type="component" value="Chromosome 3"/>
</dbReference>
<comment type="caution">
    <text evidence="1">The sequence shown here is derived from an EMBL/GenBank/DDBJ whole genome shotgun (WGS) entry which is preliminary data.</text>
</comment>
<name>A0A9Q1HHG4_HOLLE</name>